<organism evidence="2 3">
    <name type="scientific">Halorhodospira neutriphila</name>
    <dbReference type="NCBI Taxonomy" id="168379"/>
    <lineage>
        <taxon>Bacteria</taxon>
        <taxon>Pseudomonadati</taxon>
        <taxon>Pseudomonadota</taxon>
        <taxon>Gammaproteobacteria</taxon>
        <taxon>Chromatiales</taxon>
        <taxon>Ectothiorhodospiraceae</taxon>
        <taxon>Halorhodospira</taxon>
    </lineage>
</organism>
<reference evidence="2 3" key="1">
    <citation type="journal article" date="2020" name="Microorganisms">
        <title>Osmotic Adaptation and Compatible Solute Biosynthesis of Phototrophic Bacteria as Revealed from Genome Analyses.</title>
        <authorList>
            <person name="Imhoff J.F."/>
            <person name="Rahn T."/>
            <person name="Kunzel S."/>
            <person name="Keller A."/>
            <person name="Neulinger S.C."/>
        </authorList>
    </citation>
    <scope>NUCLEOTIDE SEQUENCE [LARGE SCALE GENOMIC DNA]</scope>
    <source>
        <strain evidence="2 3">DSM 15116</strain>
    </source>
</reference>
<accession>A0ABS1EC09</accession>
<dbReference type="Pfam" id="PF13116">
    <property type="entry name" value="YhdP"/>
    <property type="match status" value="1"/>
</dbReference>
<comment type="caution">
    <text evidence="2">The sequence shown here is derived from an EMBL/GenBank/DDBJ whole genome shotgun (WGS) entry which is preliminary data.</text>
</comment>
<dbReference type="PANTHER" id="PTHR38690:SF1">
    <property type="entry name" value="PROTEASE"/>
    <property type="match status" value="1"/>
</dbReference>
<feature type="non-terminal residue" evidence="2">
    <location>
        <position position="183"/>
    </location>
</feature>
<evidence type="ECO:0000313" key="3">
    <source>
        <dbReference type="Proteomes" id="UP000738126"/>
    </source>
</evidence>
<evidence type="ECO:0000313" key="2">
    <source>
        <dbReference type="EMBL" id="MBK1727765.1"/>
    </source>
</evidence>
<dbReference type="InterPro" id="IPR025263">
    <property type="entry name" value="YhdP_central"/>
</dbReference>
<dbReference type="InterPro" id="IPR011836">
    <property type="entry name" value="YhdP"/>
</dbReference>
<protein>
    <recommendedName>
        <fullName evidence="1">YhdP central domain-containing protein</fullName>
    </recommendedName>
</protein>
<name>A0ABS1EC09_9GAMM</name>
<sequence>MDIERLRLAGRTAGRARLRLIPGEEALYLREASLHGRTVDVVASGAWRDGRTTVSGRLQAGDVAQLLALLGAPPAVAVAEVDLVAELDWPGPPWAVRAERLGGRLRLAMDEGRITEVDPGAGRLVGLLGLRMLPRRILLDFRDLFGEGFAFDKLKGRIEAVDGIAKIDRLRIAGPAARVMIEG</sequence>
<feature type="domain" description="YhdP central" evidence="1">
    <location>
        <begin position="2"/>
        <end position="183"/>
    </location>
</feature>
<keyword evidence="3" id="KW-1185">Reference proteome</keyword>
<proteinExistence type="predicted"/>
<dbReference type="Proteomes" id="UP000738126">
    <property type="component" value="Unassembled WGS sequence"/>
</dbReference>
<dbReference type="PANTHER" id="PTHR38690">
    <property type="entry name" value="PROTEASE-RELATED"/>
    <property type="match status" value="1"/>
</dbReference>
<gene>
    <name evidence="2" type="ORF">CKO13_12270</name>
</gene>
<dbReference type="EMBL" id="NRSH01000280">
    <property type="protein sequence ID" value="MBK1727765.1"/>
    <property type="molecule type" value="Genomic_DNA"/>
</dbReference>
<evidence type="ECO:0000259" key="1">
    <source>
        <dbReference type="Pfam" id="PF13116"/>
    </source>
</evidence>